<dbReference type="EMBL" id="CP010784">
    <property type="protein sequence ID" value="ATF04546.1"/>
    <property type="molecule type" value="Genomic_DNA"/>
</dbReference>
<sequence length="451" mass="50226">MVNVDSNEEPEIDAIRRYDNKGQRYPRWCNSPVETWKRRRIPVEMLAPDEAGRGRLKVWSKEAAAGDMDFYSEINEIANELRGRIAKYSLPFLSLPLGTSRDAALDVFIKMNTQNTALSAFDIVVAQVEAEMDASLHEKVEALKAAVPGASRFGDPGEIAMQVGAILLDRPPNRATYLSKDFGASLAKNWADVERGLLRAIGFLAEEKIFNAKLLPSDPILSVLAAFWATAAEGKDAKGAARRLARKALWSGAFSERYQKTSATRAALDVRQLIAYRDENGPLPELLDRQRTPLPTVGELKTGGWPKTKDRLGRAILTASLRIGGYDFADEAPFGQESFEKREYHHLFPKALLEKNFEKRDIFCALNCALISWRTNRSIGAKPPATYIAERAKEIDIDEAEVSRRLSSHAIPVQKLTTGDFNEFLEARAKMIEGVMLKLCDGESVGLHDVF</sequence>
<dbReference type="PANTHER" id="PTHR37292">
    <property type="entry name" value="VNG6097C"/>
    <property type="match status" value="1"/>
</dbReference>
<gene>
    <name evidence="1" type="ORF">PhaeoP63_00437</name>
</gene>
<name>A0AAC9Z5U4_9RHOB</name>
<dbReference type="PANTHER" id="PTHR37292:SF2">
    <property type="entry name" value="DUF262 DOMAIN-CONTAINING PROTEIN"/>
    <property type="match status" value="1"/>
</dbReference>
<dbReference type="Proteomes" id="UP000217545">
    <property type="component" value="Chromosome"/>
</dbReference>
<evidence type="ECO:0000313" key="2">
    <source>
        <dbReference type="Proteomes" id="UP000217545"/>
    </source>
</evidence>
<protein>
    <recommendedName>
        <fullName evidence="3">DUF1524 domain-containing protein</fullName>
    </recommendedName>
</protein>
<evidence type="ECO:0008006" key="3">
    <source>
        <dbReference type="Google" id="ProtNLM"/>
    </source>
</evidence>
<evidence type="ECO:0000313" key="1">
    <source>
        <dbReference type="EMBL" id="ATF04546.1"/>
    </source>
</evidence>
<accession>A0AAC9Z5U4</accession>
<reference evidence="1 2" key="1">
    <citation type="journal article" date="2017" name="Front. Microbiol.">
        <title>Phaeobacter piscinae sp. nov., a species of the Roseobacter group and potential aquaculture probiont.</title>
        <authorList>
            <person name="Sonnenschein E.C."/>
            <person name="Phippen C.B.W."/>
            <person name="Nielsen K.F."/>
            <person name="Mateiu R.V."/>
            <person name="Melchiorsen J."/>
            <person name="Gram L."/>
            <person name="Overmann J."/>
            <person name="Freese H.M."/>
        </authorList>
    </citation>
    <scope>NUCLEOTIDE SEQUENCE [LARGE SCALE GENOMIC DNA]</scope>
    <source>
        <strain evidence="1 2">P63</strain>
    </source>
</reference>
<organism evidence="1 2">
    <name type="scientific">Phaeobacter gallaeciensis</name>
    <dbReference type="NCBI Taxonomy" id="60890"/>
    <lineage>
        <taxon>Bacteria</taxon>
        <taxon>Pseudomonadati</taxon>
        <taxon>Pseudomonadota</taxon>
        <taxon>Alphaproteobacteria</taxon>
        <taxon>Rhodobacterales</taxon>
        <taxon>Roseobacteraceae</taxon>
        <taxon>Phaeobacter</taxon>
    </lineage>
</organism>
<proteinExistence type="predicted"/>
<dbReference type="AlphaFoldDB" id="A0AAC9Z5U4"/>